<feature type="domain" description="Penicillin-binding protein transpeptidase" evidence="2">
    <location>
        <begin position="4"/>
        <end position="95"/>
    </location>
</feature>
<evidence type="ECO:0000313" key="4">
    <source>
        <dbReference type="Proteomes" id="UP000464658"/>
    </source>
</evidence>
<sequence>MMKIKRVQQGFKLVMQNPRGTAYSNFGNKKYNPAGKTGTAQSFYDGPIKSKRGTPTYNTTLVAYAPADNPEVAISVVVPWVYQDYNQRYPITNDIGEQVLDKYFELKSKQESNDTQAKNKNKIENEAETNN</sequence>
<dbReference type="Gene3D" id="3.40.710.10">
    <property type="entry name" value="DD-peptidase/beta-lactamase superfamily"/>
    <property type="match status" value="1"/>
</dbReference>
<evidence type="ECO:0000313" key="3">
    <source>
        <dbReference type="EMBL" id="BBP90738.1"/>
    </source>
</evidence>
<dbReference type="SUPFAM" id="SSF56601">
    <property type="entry name" value="beta-lactamase/transpeptidase-like"/>
    <property type="match status" value="1"/>
</dbReference>
<dbReference type="EMBL" id="AP021906">
    <property type="protein sequence ID" value="BBP90738.1"/>
    <property type="molecule type" value="Genomic_DNA"/>
</dbReference>
<dbReference type="PANTHER" id="PTHR30627">
    <property type="entry name" value="PEPTIDOGLYCAN D,D-TRANSPEPTIDASE"/>
    <property type="match status" value="1"/>
</dbReference>
<dbReference type="InterPro" id="IPR012338">
    <property type="entry name" value="Beta-lactam/transpept-like"/>
</dbReference>
<evidence type="ECO:0000256" key="1">
    <source>
        <dbReference type="SAM" id="MobiDB-lite"/>
    </source>
</evidence>
<name>A0A5S9MCN6_BACIA</name>
<dbReference type="GO" id="GO:0071972">
    <property type="term" value="F:peptidoglycan L,D-transpeptidase activity"/>
    <property type="evidence" value="ECO:0007669"/>
    <property type="project" value="TreeGrafter"/>
</dbReference>
<dbReference type="Pfam" id="PF00905">
    <property type="entry name" value="Transpeptidase"/>
    <property type="match status" value="1"/>
</dbReference>
<reference evidence="3 4" key="1">
    <citation type="submission" date="2019-12" db="EMBL/GenBank/DDBJ databases">
        <title>Full genome sequence of a Bacillus safensis strain isolated from commercially available natto in Indonesia.</title>
        <authorList>
            <person name="Yoshida M."/>
            <person name="Uomi M."/>
            <person name="Waturangi D."/>
            <person name="Ekaputri J.J."/>
            <person name="Setiamarga D.H.E."/>
        </authorList>
    </citation>
    <scope>NUCLEOTIDE SEQUENCE [LARGE SCALE GENOMIC DNA]</scope>
    <source>
        <strain evidence="3 4">IDN1</strain>
    </source>
</reference>
<dbReference type="InterPro" id="IPR001460">
    <property type="entry name" value="PCN-bd_Tpept"/>
</dbReference>
<protein>
    <recommendedName>
        <fullName evidence="2">Penicillin-binding protein transpeptidase domain-containing protein</fullName>
    </recommendedName>
</protein>
<proteinExistence type="predicted"/>
<accession>A0A5S9MCN6</accession>
<dbReference type="InterPro" id="IPR050515">
    <property type="entry name" value="Beta-lactam/transpept"/>
</dbReference>
<organism evidence="3 4">
    <name type="scientific">Bacillus safensis</name>
    <dbReference type="NCBI Taxonomy" id="561879"/>
    <lineage>
        <taxon>Bacteria</taxon>
        <taxon>Bacillati</taxon>
        <taxon>Bacillota</taxon>
        <taxon>Bacilli</taxon>
        <taxon>Bacillales</taxon>
        <taxon>Bacillaceae</taxon>
        <taxon>Bacillus</taxon>
    </lineage>
</organism>
<gene>
    <name evidence="3" type="ORF">BsIDN1_43560</name>
</gene>
<feature type="region of interest" description="Disordered" evidence="1">
    <location>
        <begin position="109"/>
        <end position="131"/>
    </location>
</feature>
<dbReference type="GO" id="GO:0008658">
    <property type="term" value="F:penicillin binding"/>
    <property type="evidence" value="ECO:0007669"/>
    <property type="project" value="InterPro"/>
</dbReference>
<dbReference type="GO" id="GO:0071555">
    <property type="term" value="P:cell wall organization"/>
    <property type="evidence" value="ECO:0007669"/>
    <property type="project" value="TreeGrafter"/>
</dbReference>
<evidence type="ECO:0000259" key="2">
    <source>
        <dbReference type="Pfam" id="PF00905"/>
    </source>
</evidence>
<dbReference type="AlphaFoldDB" id="A0A5S9MCN6"/>
<dbReference type="GO" id="GO:0005886">
    <property type="term" value="C:plasma membrane"/>
    <property type="evidence" value="ECO:0007669"/>
    <property type="project" value="TreeGrafter"/>
</dbReference>
<dbReference type="PANTHER" id="PTHR30627:SF2">
    <property type="entry name" value="PEPTIDOGLYCAN D,D-TRANSPEPTIDASE MRDA"/>
    <property type="match status" value="1"/>
</dbReference>
<dbReference type="Proteomes" id="UP000464658">
    <property type="component" value="Chromosome"/>
</dbReference>